<evidence type="ECO:0000313" key="1">
    <source>
        <dbReference type="EMBL" id="CAD6191766.1"/>
    </source>
</evidence>
<dbReference type="EMBL" id="CAJGYM010000023">
    <property type="protein sequence ID" value="CAD6191766.1"/>
    <property type="molecule type" value="Genomic_DNA"/>
</dbReference>
<proteinExistence type="predicted"/>
<accession>A0A8S1H631</accession>
<keyword evidence="2" id="KW-1185">Reference proteome</keyword>
<sequence length="127" mass="14500">MDQHNWSNLQKNELDPTIYSDRLQFNGYSSEHSYGSQTTAVDHDYFSCTGVAAKLAPLRITKVQQPSKVQPVKYVFPFQIVSKSKSLKTESFPHDTNTIMILIKKDPKAAVEKPLKRQYSVAPRVRN</sequence>
<reference evidence="1" key="1">
    <citation type="submission" date="2020-10" db="EMBL/GenBank/DDBJ databases">
        <authorList>
            <person name="Kikuchi T."/>
        </authorList>
    </citation>
    <scope>NUCLEOTIDE SEQUENCE</scope>
    <source>
        <strain evidence="1">NKZ352</strain>
    </source>
</reference>
<dbReference type="AlphaFoldDB" id="A0A8S1H631"/>
<dbReference type="Proteomes" id="UP000835052">
    <property type="component" value="Unassembled WGS sequence"/>
</dbReference>
<gene>
    <name evidence="1" type="ORF">CAUJ_LOCUS7685</name>
</gene>
<evidence type="ECO:0000313" key="2">
    <source>
        <dbReference type="Proteomes" id="UP000835052"/>
    </source>
</evidence>
<protein>
    <submittedName>
        <fullName evidence="1">Uncharacterized protein</fullName>
    </submittedName>
</protein>
<comment type="caution">
    <text evidence="1">The sequence shown here is derived from an EMBL/GenBank/DDBJ whole genome shotgun (WGS) entry which is preliminary data.</text>
</comment>
<organism evidence="1 2">
    <name type="scientific">Caenorhabditis auriculariae</name>
    <dbReference type="NCBI Taxonomy" id="2777116"/>
    <lineage>
        <taxon>Eukaryota</taxon>
        <taxon>Metazoa</taxon>
        <taxon>Ecdysozoa</taxon>
        <taxon>Nematoda</taxon>
        <taxon>Chromadorea</taxon>
        <taxon>Rhabditida</taxon>
        <taxon>Rhabditina</taxon>
        <taxon>Rhabditomorpha</taxon>
        <taxon>Rhabditoidea</taxon>
        <taxon>Rhabditidae</taxon>
        <taxon>Peloderinae</taxon>
        <taxon>Caenorhabditis</taxon>
    </lineage>
</organism>
<name>A0A8S1H631_9PELO</name>